<proteinExistence type="inferred from homology"/>
<comment type="similarity">
    <text evidence="7">Belongs to the DVL/RTFL small polypeptides family.</text>
</comment>
<keyword evidence="3" id="KW-1003">Cell membrane</keyword>
<keyword evidence="6" id="KW-0472">Membrane</keyword>
<dbReference type="AlphaFoldDB" id="A0A835EAD9"/>
<dbReference type="Proteomes" id="UP000636709">
    <property type="component" value="Unassembled WGS sequence"/>
</dbReference>
<dbReference type="InterPro" id="IPR051525">
    <property type="entry name" value="DVL_RTFL_regulatory"/>
</dbReference>
<comment type="subcellular location">
    <subcellularLocation>
        <location evidence="1">Cell membrane</location>
        <topology evidence="1">Single-pass membrane protein</topology>
    </subcellularLocation>
</comment>
<evidence type="ECO:0000256" key="1">
    <source>
        <dbReference type="ARBA" id="ARBA00004162"/>
    </source>
</evidence>
<dbReference type="GO" id="GO:0048367">
    <property type="term" value="P:shoot system development"/>
    <property type="evidence" value="ECO:0007669"/>
    <property type="project" value="UniProtKB-ARBA"/>
</dbReference>
<evidence type="ECO:0000313" key="9">
    <source>
        <dbReference type="Proteomes" id="UP000636709"/>
    </source>
</evidence>
<evidence type="ECO:0000256" key="7">
    <source>
        <dbReference type="ARBA" id="ARBA00024340"/>
    </source>
</evidence>
<organism evidence="8 9">
    <name type="scientific">Digitaria exilis</name>
    <dbReference type="NCBI Taxonomy" id="1010633"/>
    <lineage>
        <taxon>Eukaryota</taxon>
        <taxon>Viridiplantae</taxon>
        <taxon>Streptophyta</taxon>
        <taxon>Embryophyta</taxon>
        <taxon>Tracheophyta</taxon>
        <taxon>Spermatophyta</taxon>
        <taxon>Magnoliopsida</taxon>
        <taxon>Liliopsida</taxon>
        <taxon>Poales</taxon>
        <taxon>Poaceae</taxon>
        <taxon>PACMAD clade</taxon>
        <taxon>Panicoideae</taxon>
        <taxon>Panicodae</taxon>
        <taxon>Paniceae</taxon>
        <taxon>Anthephorinae</taxon>
        <taxon>Digitaria</taxon>
    </lineage>
</organism>
<dbReference type="InterPro" id="IPR012552">
    <property type="entry name" value="DVL"/>
</dbReference>
<evidence type="ECO:0000256" key="6">
    <source>
        <dbReference type="ARBA" id="ARBA00023136"/>
    </source>
</evidence>
<keyword evidence="2" id="KW-0217">Developmental protein</keyword>
<keyword evidence="9" id="KW-1185">Reference proteome</keyword>
<protein>
    <submittedName>
        <fullName evidence="8">Uncharacterized protein</fullName>
    </submittedName>
</protein>
<accession>A0A835EAD9</accession>
<gene>
    <name evidence="8" type="ORF">HU200_050454</name>
</gene>
<evidence type="ECO:0000256" key="4">
    <source>
        <dbReference type="ARBA" id="ARBA00022692"/>
    </source>
</evidence>
<dbReference type="GO" id="GO:0008285">
    <property type="term" value="P:negative regulation of cell population proliferation"/>
    <property type="evidence" value="ECO:0007669"/>
    <property type="project" value="InterPro"/>
</dbReference>
<keyword evidence="5" id="KW-1133">Transmembrane helix</keyword>
<dbReference type="EMBL" id="JACEFO010002250">
    <property type="protein sequence ID" value="KAF8670783.1"/>
    <property type="molecule type" value="Genomic_DNA"/>
</dbReference>
<dbReference type="PANTHER" id="PTHR33102">
    <property type="entry name" value="DVL19-RELATED-RELATED"/>
    <property type="match status" value="1"/>
</dbReference>
<evidence type="ECO:0000256" key="5">
    <source>
        <dbReference type="ARBA" id="ARBA00022989"/>
    </source>
</evidence>
<name>A0A835EAD9_9POAL</name>
<evidence type="ECO:0000256" key="3">
    <source>
        <dbReference type="ARBA" id="ARBA00022475"/>
    </source>
</evidence>
<evidence type="ECO:0000256" key="2">
    <source>
        <dbReference type="ARBA" id="ARBA00022473"/>
    </source>
</evidence>
<evidence type="ECO:0000313" key="8">
    <source>
        <dbReference type="EMBL" id="KAF8670783.1"/>
    </source>
</evidence>
<dbReference type="Pfam" id="PF08137">
    <property type="entry name" value="DVL"/>
    <property type="match status" value="1"/>
</dbReference>
<reference evidence="8" key="1">
    <citation type="submission" date="2020-07" db="EMBL/GenBank/DDBJ databases">
        <title>Genome sequence and genetic diversity analysis of an under-domesticated orphan crop, white fonio (Digitaria exilis).</title>
        <authorList>
            <person name="Bennetzen J.L."/>
            <person name="Chen S."/>
            <person name="Ma X."/>
            <person name="Wang X."/>
            <person name="Yssel A.E.J."/>
            <person name="Chaluvadi S.R."/>
            <person name="Johnson M."/>
            <person name="Gangashetty P."/>
            <person name="Hamidou F."/>
            <person name="Sanogo M.D."/>
            <person name="Zwaenepoel A."/>
            <person name="Wallace J."/>
            <person name="Van De Peer Y."/>
            <person name="Van Deynze A."/>
        </authorList>
    </citation>
    <scope>NUCLEOTIDE SEQUENCE</scope>
    <source>
        <tissue evidence="8">Leaves</tissue>
    </source>
</reference>
<comment type="caution">
    <text evidence="8">The sequence shown here is derived from an EMBL/GenBank/DDBJ whole genome shotgun (WGS) entry which is preliminary data.</text>
</comment>
<sequence>MRSTQILLSSLSIRQAHPRAILGCRPRRNLFSWCPSPFGSRRRWSPSWTHAGARTAGTATPFQPTPHARHCRAHARAHGYPELDHMVVAIGGQGRAKRGQKDPRGQWFSRPLRGSTVLYAGELAAAAAPCVCRRDTVHQPHVQIDTPVPLCQRHKVLFTCTASIARMKLVGSGGKRKGGLGRAFKEHKARLYIIRRCVVMLLRWDD</sequence>
<dbReference type="GO" id="GO:0005886">
    <property type="term" value="C:plasma membrane"/>
    <property type="evidence" value="ECO:0007669"/>
    <property type="project" value="UniProtKB-SubCell"/>
</dbReference>
<keyword evidence="4" id="KW-0812">Transmembrane</keyword>